<dbReference type="InterPro" id="IPR050624">
    <property type="entry name" value="HTH-type_Tx_Regulator"/>
</dbReference>
<evidence type="ECO:0000256" key="1">
    <source>
        <dbReference type="ARBA" id="ARBA00023125"/>
    </source>
</evidence>
<dbReference type="SUPFAM" id="SSF46689">
    <property type="entry name" value="Homeodomain-like"/>
    <property type="match status" value="1"/>
</dbReference>
<dbReference type="AlphaFoldDB" id="A0A3D2X9H2"/>
<dbReference type="PROSITE" id="PS50977">
    <property type="entry name" value="HTH_TETR_2"/>
    <property type="match status" value="1"/>
</dbReference>
<dbReference type="PRINTS" id="PR00455">
    <property type="entry name" value="HTHTETR"/>
</dbReference>
<dbReference type="GO" id="GO:0003677">
    <property type="term" value="F:DNA binding"/>
    <property type="evidence" value="ECO:0007669"/>
    <property type="project" value="UniProtKB-UniRule"/>
</dbReference>
<dbReference type="InterPro" id="IPR001647">
    <property type="entry name" value="HTH_TetR"/>
</dbReference>
<feature type="domain" description="HTH tetR-type" evidence="3">
    <location>
        <begin position="16"/>
        <end position="76"/>
    </location>
</feature>
<evidence type="ECO:0000313" key="5">
    <source>
        <dbReference type="Proteomes" id="UP000262969"/>
    </source>
</evidence>
<dbReference type="Pfam" id="PF00440">
    <property type="entry name" value="TetR_N"/>
    <property type="match status" value="1"/>
</dbReference>
<sequence length="200" mass="22783">MAEKTESKKFVRMGNEKRSKQILETACRLFANKGYDAVTTKEIAKATDCSEALIFRYFPTKEIIYQELFDEWKAGMKDPVILEMVEDSALKTLEKFYLDITGNKFVKGTKISPKLEGAIYSRVSKHKEIIKVIENSPDMVKDTIEPVILKGQETGEIKSGSSSLMAQTFWTLIAGEWYISRNFAGVHPKLSFEYIKGILF</sequence>
<protein>
    <recommendedName>
        <fullName evidence="3">HTH tetR-type domain-containing protein</fullName>
    </recommendedName>
</protein>
<dbReference type="Proteomes" id="UP000262969">
    <property type="component" value="Unassembled WGS sequence"/>
</dbReference>
<keyword evidence="1 2" id="KW-0238">DNA-binding</keyword>
<evidence type="ECO:0000313" key="4">
    <source>
        <dbReference type="EMBL" id="HCL03574.1"/>
    </source>
</evidence>
<evidence type="ECO:0000256" key="2">
    <source>
        <dbReference type="PROSITE-ProRule" id="PRU00335"/>
    </source>
</evidence>
<dbReference type="EMBL" id="DPVV01000480">
    <property type="protein sequence ID" value="HCL03574.1"/>
    <property type="molecule type" value="Genomic_DNA"/>
</dbReference>
<organism evidence="4 5">
    <name type="scientific">Lachnoclostridium phytofermentans</name>
    <dbReference type="NCBI Taxonomy" id="66219"/>
    <lineage>
        <taxon>Bacteria</taxon>
        <taxon>Bacillati</taxon>
        <taxon>Bacillota</taxon>
        <taxon>Clostridia</taxon>
        <taxon>Lachnospirales</taxon>
        <taxon>Lachnospiraceae</taxon>
    </lineage>
</organism>
<dbReference type="PANTHER" id="PTHR43479">
    <property type="entry name" value="ACREF/ENVCD OPERON REPRESSOR-RELATED"/>
    <property type="match status" value="1"/>
</dbReference>
<dbReference type="PANTHER" id="PTHR43479:SF11">
    <property type="entry name" value="ACREF_ENVCD OPERON REPRESSOR-RELATED"/>
    <property type="match status" value="1"/>
</dbReference>
<comment type="caution">
    <text evidence="4">The sequence shown here is derived from an EMBL/GenBank/DDBJ whole genome shotgun (WGS) entry which is preliminary data.</text>
</comment>
<gene>
    <name evidence="4" type="ORF">DHW61_14400</name>
</gene>
<accession>A0A3D2X9H2</accession>
<name>A0A3D2X9H2_9FIRM</name>
<proteinExistence type="predicted"/>
<evidence type="ECO:0000259" key="3">
    <source>
        <dbReference type="PROSITE" id="PS50977"/>
    </source>
</evidence>
<dbReference type="InterPro" id="IPR009057">
    <property type="entry name" value="Homeodomain-like_sf"/>
</dbReference>
<feature type="DNA-binding region" description="H-T-H motif" evidence="2">
    <location>
        <begin position="39"/>
        <end position="58"/>
    </location>
</feature>
<reference evidence="4 5" key="1">
    <citation type="journal article" date="2018" name="Nat. Biotechnol.">
        <title>A standardized bacterial taxonomy based on genome phylogeny substantially revises the tree of life.</title>
        <authorList>
            <person name="Parks D.H."/>
            <person name="Chuvochina M."/>
            <person name="Waite D.W."/>
            <person name="Rinke C."/>
            <person name="Skarshewski A."/>
            <person name="Chaumeil P.A."/>
            <person name="Hugenholtz P."/>
        </authorList>
    </citation>
    <scope>NUCLEOTIDE SEQUENCE [LARGE SCALE GENOMIC DNA]</scope>
    <source>
        <strain evidence="4">UBA11728</strain>
    </source>
</reference>
<dbReference type="Gene3D" id="1.10.357.10">
    <property type="entry name" value="Tetracycline Repressor, domain 2"/>
    <property type="match status" value="1"/>
</dbReference>